<accession>A0ACB6SBH0</accession>
<protein>
    <submittedName>
        <fullName evidence="1">Uncharacterized protein</fullName>
    </submittedName>
</protein>
<comment type="caution">
    <text evidence="1">The sequence shown here is derived from an EMBL/GenBank/DDBJ whole genome shotgun (WGS) entry which is preliminary data.</text>
</comment>
<dbReference type="EMBL" id="MU006705">
    <property type="protein sequence ID" value="KAF2631318.1"/>
    <property type="molecule type" value="Genomic_DNA"/>
</dbReference>
<name>A0ACB6SBH0_9PLEO</name>
<dbReference type="Proteomes" id="UP000799754">
    <property type="component" value="Unassembled WGS sequence"/>
</dbReference>
<proteinExistence type="predicted"/>
<evidence type="ECO:0000313" key="1">
    <source>
        <dbReference type="EMBL" id="KAF2631318.1"/>
    </source>
</evidence>
<gene>
    <name evidence="1" type="ORF">BU25DRAFT_437809</name>
</gene>
<organism evidence="1 2">
    <name type="scientific">Macroventuria anomochaeta</name>
    <dbReference type="NCBI Taxonomy" id="301207"/>
    <lineage>
        <taxon>Eukaryota</taxon>
        <taxon>Fungi</taxon>
        <taxon>Dikarya</taxon>
        <taxon>Ascomycota</taxon>
        <taxon>Pezizomycotina</taxon>
        <taxon>Dothideomycetes</taxon>
        <taxon>Pleosporomycetidae</taxon>
        <taxon>Pleosporales</taxon>
        <taxon>Pleosporineae</taxon>
        <taxon>Didymellaceae</taxon>
        <taxon>Macroventuria</taxon>
    </lineage>
</organism>
<keyword evidence="2" id="KW-1185">Reference proteome</keyword>
<reference evidence="1" key="1">
    <citation type="journal article" date="2020" name="Stud. Mycol.">
        <title>101 Dothideomycetes genomes: a test case for predicting lifestyles and emergence of pathogens.</title>
        <authorList>
            <person name="Haridas S."/>
            <person name="Albert R."/>
            <person name="Binder M."/>
            <person name="Bloem J."/>
            <person name="Labutti K."/>
            <person name="Salamov A."/>
            <person name="Andreopoulos B."/>
            <person name="Baker S."/>
            <person name="Barry K."/>
            <person name="Bills G."/>
            <person name="Bluhm B."/>
            <person name="Cannon C."/>
            <person name="Castanera R."/>
            <person name="Culley D."/>
            <person name="Daum C."/>
            <person name="Ezra D."/>
            <person name="Gonzalez J."/>
            <person name="Henrissat B."/>
            <person name="Kuo A."/>
            <person name="Liang C."/>
            <person name="Lipzen A."/>
            <person name="Lutzoni F."/>
            <person name="Magnuson J."/>
            <person name="Mondo S."/>
            <person name="Nolan M."/>
            <person name="Ohm R."/>
            <person name="Pangilinan J."/>
            <person name="Park H.-J."/>
            <person name="Ramirez L."/>
            <person name="Alfaro M."/>
            <person name="Sun H."/>
            <person name="Tritt A."/>
            <person name="Yoshinaga Y."/>
            <person name="Zwiers L.-H."/>
            <person name="Turgeon B."/>
            <person name="Goodwin S."/>
            <person name="Spatafora J."/>
            <person name="Crous P."/>
            <person name="Grigoriev I."/>
        </authorList>
    </citation>
    <scope>NUCLEOTIDE SEQUENCE</scope>
    <source>
        <strain evidence="1">CBS 525.71</strain>
    </source>
</reference>
<evidence type="ECO:0000313" key="2">
    <source>
        <dbReference type="Proteomes" id="UP000799754"/>
    </source>
</evidence>
<sequence>MNRLKSKASRFFKDGPSQDEKAANAPPSHEADFDAGIESGLRSKPSRFFRKQSDKPLPAPPSDGPSIQAPPPISKDDIGEREDVAVENALGSTSLETDKPLPSRSVSTEVIGLKAPVVESEELHAAVRKAKPADLVLKKRPSFVSLRKSSSRIFRTHIGDHDRPPPPMPQIPIDTPTPKSRRPTLRPLESVRSARSSRSSSGRIVSISRPVSSTQVSQLPATLKPSKVPFTKPSGPPPARPPRPESLDDELTTLVRDGSARMILHTPNRTRTLTVSTSSSARSRALTRVGSEEACTRLGLPSGHSSLSSPKSPIFDSPLAANFPLDPNRPLPFRDSSGSVKGYGRSSTYIKARQQYSSSGYTDGVEQDDRELGPIEQYRESKCGDWTLERRVSGKLGERGMLFRDRWGGWHFVADI</sequence>